<dbReference type="RefSeq" id="WP_005439104.1">
    <property type="nucleotide sequence ID" value="NZ_CM001466.1"/>
</dbReference>
<reference evidence="8 9" key="1">
    <citation type="journal article" date="2012" name="Stand. Genomic Sci.">
        <title>Genome sequence of the soil bacterium Saccharomonospora azurea type strain (NA-128(T)).</title>
        <authorList>
            <person name="Klenk H.P."/>
            <person name="Held B."/>
            <person name="Lucas S."/>
            <person name="Lapidus A."/>
            <person name="Copeland A."/>
            <person name="Hammon N."/>
            <person name="Pitluck S."/>
            <person name="Goodwin L.A."/>
            <person name="Han C."/>
            <person name="Tapia R."/>
            <person name="Brambilla E.M."/>
            <person name="Potter G."/>
            <person name="Land M."/>
            <person name="Ivanova N."/>
            <person name="Rohde M."/>
            <person name="Goker M."/>
            <person name="Detter J.C."/>
            <person name="Kyrpides N.C."/>
            <person name="Woyke T."/>
        </authorList>
    </citation>
    <scope>NUCLEOTIDE SEQUENCE [LARGE SCALE GENOMIC DNA]</scope>
    <source>
        <strain evidence="8 9">NA-128</strain>
    </source>
</reference>
<feature type="domain" description="Enoyl reductase (ER)" evidence="7">
    <location>
        <begin position="44"/>
        <end position="366"/>
    </location>
</feature>
<organism evidence="8 9">
    <name type="scientific">Saccharomonospora azurea NA-128</name>
    <dbReference type="NCBI Taxonomy" id="882081"/>
    <lineage>
        <taxon>Bacteria</taxon>
        <taxon>Bacillati</taxon>
        <taxon>Actinomycetota</taxon>
        <taxon>Actinomycetes</taxon>
        <taxon>Pseudonocardiales</taxon>
        <taxon>Pseudonocardiaceae</taxon>
        <taxon>Saccharomonospora</taxon>
    </lineage>
</organism>
<evidence type="ECO:0000313" key="8">
    <source>
        <dbReference type="EMBL" id="EHY87878.1"/>
    </source>
</evidence>
<evidence type="ECO:0000256" key="4">
    <source>
        <dbReference type="ARBA" id="ARBA00023002"/>
    </source>
</evidence>
<comment type="similarity">
    <text evidence="5">Belongs to the zinc-containing alcohol dehydrogenase family.</text>
</comment>
<dbReference type="Pfam" id="PF08240">
    <property type="entry name" value="ADH_N"/>
    <property type="match status" value="1"/>
</dbReference>
<sequence>MTEDVQPERTGRPTKEFAMTRGTGPDTGEEAGATYRAVRLEQPGELSIVTTPRPRPAAGEALVRVAYAGICGSDVELFTGSRPAAYARYPVVPGHEWSGTVVAVGSGVDGALVGRSVVGEGFRSCQRCPACRRGEPTVCHGAYDETGFTRDGAWADWLCVPARLLHVLPAGADLRSAAGLEPAACVAEACLRLDVRQGDRVAVVGGGTLGLLATQLVRAHSPAELVVVHPELGRSELALACGASRLVLPDEGETLAGRFDAVVEAAGHTGTAATAVRLARRGGRVVLTGIPGEHDVLGTRDLVTDQITLHTVFGAPPRAWVHAVRAFAVGTLVPARIMTHEFGLEQVEQALRTVADPAAGAVKVLVRP</sequence>
<accession>H8GDN3</accession>
<dbReference type="GO" id="GO:0016491">
    <property type="term" value="F:oxidoreductase activity"/>
    <property type="evidence" value="ECO:0007669"/>
    <property type="project" value="UniProtKB-KW"/>
</dbReference>
<dbReference type="SUPFAM" id="SSF51735">
    <property type="entry name" value="NAD(P)-binding Rossmann-fold domains"/>
    <property type="match status" value="1"/>
</dbReference>
<evidence type="ECO:0000256" key="5">
    <source>
        <dbReference type="RuleBase" id="RU361277"/>
    </source>
</evidence>
<dbReference type="HOGENOM" id="CLU_026673_11_0_11"/>
<dbReference type="Pfam" id="PF00107">
    <property type="entry name" value="ADH_zinc_N"/>
    <property type="match status" value="1"/>
</dbReference>
<keyword evidence="3 5" id="KW-0862">Zinc</keyword>
<dbReference type="OrthoDB" id="3987021at2"/>
<dbReference type="PANTHER" id="PTHR43401:SF2">
    <property type="entry name" value="L-THREONINE 3-DEHYDROGENASE"/>
    <property type="match status" value="1"/>
</dbReference>
<evidence type="ECO:0000259" key="7">
    <source>
        <dbReference type="SMART" id="SM00829"/>
    </source>
</evidence>
<feature type="compositionally biased region" description="Basic and acidic residues" evidence="6">
    <location>
        <begin position="1"/>
        <end position="15"/>
    </location>
</feature>
<dbReference type="PROSITE" id="PS00059">
    <property type="entry name" value="ADH_ZINC"/>
    <property type="match status" value="1"/>
</dbReference>
<dbReference type="SMART" id="SM00829">
    <property type="entry name" value="PKS_ER"/>
    <property type="match status" value="1"/>
</dbReference>
<evidence type="ECO:0000256" key="1">
    <source>
        <dbReference type="ARBA" id="ARBA00001947"/>
    </source>
</evidence>
<keyword evidence="2 5" id="KW-0479">Metal-binding</keyword>
<dbReference type="SUPFAM" id="SSF50129">
    <property type="entry name" value="GroES-like"/>
    <property type="match status" value="1"/>
</dbReference>
<dbReference type="GO" id="GO:0008270">
    <property type="term" value="F:zinc ion binding"/>
    <property type="evidence" value="ECO:0007669"/>
    <property type="project" value="InterPro"/>
</dbReference>
<feature type="region of interest" description="Disordered" evidence="6">
    <location>
        <begin position="1"/>
        <end position="30"/>
    </location>
</feature>
<dbReference type="InterPro" id="IPR002328">
    <property type="entry name" value="ADH_Zn_CS"/>
</dbReference>
<dbReference type="InterPro" id="IPR020843">
    <property type="entry name" value="ER"/>
</dbReference>
<dbReference type="Gene3D" id="3.90.180.10">
    <property type="entry name" value="Medium-chain alcohol dehydrogenases, catalytic domain"/>
    <property type="match status" value="1"/>
</dbReference>
<evidence type="ECO:0000256" key="3">
    <source>
        <dbReference type="ARBA" id="ARBA00022833"/>
    </source>
</evidence>
<protein>
    <submittedName>
        <fullName evidence="8">Theronine dehydrogenase-like Zn-dependent dehydrogenase</fullName>
    </submittedName>
</protein>
<keyword evidence="4" id="KW-0560">Oxidoreductase</keyword>
<dbReference type="Proteomes" id="UP000004705">
    <property type="component" value="Chromosome"/>
</dbReference>
<evidence type="ECO:0000313" key="9">
    <source>
        <dbReference type="Proteomes" id="UP000004705"/>
    </source>
</evidence>
<dbReference type="InterPro" id="IPR011032">
    <property type="entry name" value="GroES-like_sf"/>
</dbReference>
<dbReference type="AlphaFoldDB" id="H8GDN3"/>
<evidence type="ECO:0000256" key="2">
    <source>
        <dbReference type="ARBA" id="ARBA00022723"/>
    </source>
</evidence>
<name>H8GDN3_9PSEU</name>
<dbReference type="EMBL" id="CM001466">
    <property type="protein sequence ID" value="EHY87878.1"/>
    <property type="molecule type" value="Genomic_DNA"/>
</dbReference>
<dbReference type="InterPro" id="IPR050129">
    <property type="entry name" value="Zn_alcohol_dh"/>
</dbReference>
<proteinExistence type="inferred from homology"/>
<dbReference type="InterPro" id="IPR013149">
    <property type="entry name" value="ADH-like_C"/>
</dbReference>
<gene>
    <name evidence="8" type="ORF">SacazDRAFT_00931</name>
</gene>
<dbReference type="InterPro" id="IPR013154">
    <property type="entry name" value="ADH-like_N"/>
</dbReference>
<comment type="cofactor">
    <cofactor evidence="1 5">
        <name>Zn(2+)</name>
        <dbReference type="ChEBI" id="CHEBI:29105"/>
    </cofactor>
</comment>
<dbReference type="Gene3D" id="3.40.50.720">
    <property type="entry name" value="NAD(P)-binding Rossmann-like Domain"/>
    <property type="match status" value="1"/>
</dbReference>
<dbReference type="InterPro" id="IPR036291">
    <property type="entry name" value="NAD(P)-bd_dom_sf"/>
</dbReference>
<evidence type="ECO:0000256" key="6">
    <source>
        <dbReference type="SAM" id="MobiDB-lite"/>
    </source>
</evidence>
<dbReference type="PANTHER" id="PTHR43401">
    <property type="entry name" value="L-THREONINE 3-DEHYDROGENASE"/>
    <property type="match status" value="1"/>
</dbReference>
<keyword evidence="9" id="KW-1185">Reference proteome</keyword>